<evidence type="ECO:0000256" key="1">
    <source>
        <dbReference type="SAM" id="MobiDB-lite"/>
    </source>
</evidence>
<protein>
    <submittedName>
        <fullName evidence="2">Uncharacterized protein</fullName>
    </submittedName>
</protein>
<dbReference type="EMBL" id="JAUSYA010000001">
    <property type="protein sequence ID" value="MDQ0686796.1"/>
    <property type="molecule type" value="Genomic_DNA"/>
</dbReference>
<gene>
    <name evidence="2" type="ORF">QFZ56_005759</name>
</gene>
<feature type="compositionally biased region" description="Low complexity" evidence="1">
    <location>
        <begin position="57"/>
        <end position="69"/>
    </location>
</feature>
<evidence type="ECO:0000313" key="3">
    <source>
        <dbReference type="Proteomes" id="UP001243364"/>
    </source>
</evidence>
<feature type="region of interest" description="Disordered" evidence="1">
    <location>
        <begin position="24"/>
        <end position="71"/>
    </location>
</feature>
<proteinExistence type="predicted"/>
<comment type="caution">
    <text evidence="2">The sequence shown here is derived from an EMBL/GenBank/DDBJ whole genome shotgun (WGS) entry which is preliminary data.</text>
</comment>
<organism evidence="2 3">
    <name type="scientific">Streptomyces achromogenes</name>
    <dbReference type="NCBI Taxonomy" id="67255"/>
    <lineage>
        <taxon>Bacteria</taxon>
        <taxon>Bacillati</taxon>
        <taxon>Actinomycetota</taxon>
        <taxon>Actinomycetes</taxon>
        <taxon>Kitasatosporales</taxon>
        <taxon>Streptomycetaceae</taxon>
        <taxon>Streptomyces</taxon>
    </lineage>
</organism>
<dbReference type="Proteomes" id="UP001243364">
    <property type="component" value="Unassembled WGS sequence"/>
</dbReference>
<accession>A0ABU0Q7Z8</accession>
<name>A0ABU0Q7Z8_STRAH</name>
<keyword evidence="3" id="KW-1185">Reference proteome</keyword>
<sequence length="93" mass="10287">MPTQSQVRRDADGELWERGLLTRRHLVGEEREAQHPRAEEAGPLEERAKLTQTDPPALTGAAEAASSAGRLRRLDTSWKVSGDMCVPSLCSKY</sequence>
<feature type="compositionally biased region" description="Basic and acidic residues" evidence="1">
    <location>
        <begin position="26"/>
        <end position="49"/>
    </location>
</feature>
<reference evidence="2 3" key="1">
    <citation type="submission" date="2023-07" db="EMBL/GenBank/DDBJ databases">
        <title>Comparative genomics of wheat-associated soil bacteria to identify genetic determinants of phenazine resistance.</title>
        <authorList>
            <person name="Mouncey N."/>
        </authorList>
    </citation>
    <scope>NUCLEOTIDE SEQUENCE [LARGE SCALE GENOMIC DNA]</scope>
    <source>
        <strain evidence="2 3">W4I19-2</strain>
    </source>
</reference>
<evidence type="ECO:0000313" key="2">
    <source>
        <dbReference type="EMBL" id="MDQ0686796.1"/>
    </source>
</evidence>